<dbReference type="EMBL" id="OU963896">
    <property type="protein sequence ID" value="CAH0404994.1"/>
    <property type="molecule type" value="Genomic_DNA"/>
</dbReference>
<feature type="transmembrane region" description="Helical" evidence="5">
    <location>
        <begin position="160"/>
        <end position="178"/>
    </location>
</feature>
<feature type="transmembrane region" description="Helical" evidence="5">
    <location>
        <begin position="372"/>
        <end position="394"/>
    </location>
</feature>
<comment type="subcellular location">
    <subcellularLocation>
        <location evidence="1">Membrane</location>
        <topology evidence="1">Multi-pass membrane protein</topology>
    </subcellularLocation>
</comment>
<dbReference type="PROSITE" id="PS50850">
    <property type="entry name" value="MFS"/>
    <property type="match status" value="1"/>
</dbReference>
<evidence type="ECO:0000256" key="2">
    <source>
        <dbReference type="ARBA" id="ARBA00022692"/>
    </source>
</evidence>
<feature type="transmembrane region" description="Helical" evidence="5">
    <location>
        <begin position="102"/>
        <end position="119"/>
    </location>
</feature>
<dbReference type="PANTHER" id="PTHR48021">
    <property type="match status" value="1"/>
</dbReference>
<feature type="transmembrane region" description="Helical" evidence="5">
    <location>
        <begin position="184"/>
        <end position="205"/>
    </location>
</feature>
<gene>
    <name evidence="7" type="ORF">CHILSU_LOCUS8343</name>
</gene>
<accession>A0ABN8B7W8</accession>
<feature type="domain" description="Major facilitator superfamily (MFS) profile" evidence="6">
    <location>
        <begin position="31"/>
        <end position="459"/>
    </location>
</feature>
<evidence type="ECO:0000256" key="4">
    <source>
        <dbReference type="ARBA" id="ARBA00023136"/>
    </source>
</evidence>
<feature type="transmembrane region" description="Helical" evidence="5">
    <location>
        <begin position="272"/>
        <end position="292"/>
    </location>
</feature>
<dbReference type="InterPro" id="IPR005829">
    <property type="entry name" value="Sugar_transporter_CS"/>
</dbReference>
<evidence type="ECO:0000259" key="6">
    <source>
        <dbReference type="PROSITE" id="PS50850"/>
    </source>
</evidence>
<organism evidence="7 8">
    <name type="scientific">Chilo suppressalis</name>
    <name type="common">Asiatic rice borer moth</name>
    <dbReference type="NCBI Taxonomy" id="168631"/>
    <lineage>
        <taxon>Eukaryota</taxon>
        <taxon>Metazoa</taxon>
        <taxon>Ecdysozoa</taxon>
        <taxon>Arthropoda</taxon>
        <taxon>Hexapoda</taxon>
        <taxon>Insecta</taxon>
        <taxon>Pterygota</taxon>
        <taxon>Neoptera</taxon>
        <taxon>Endopterygota</taxon>
        <taxon>Lepidoptera</taxon>
        <taxon>Glossata</taxon>
        <taxon>Ditrysia</taxon>
        <taxon>Pyraloidea</taxon>
        <taxon>Crambidae</taxon>
        <taxon>Crambinae</taxon>
        <taxon>Chilo</taxon>
    </lineage>
</organism>
<feature type="transmembrane region" description="Helical" evidence="5">
    <location>
        <begin position="26"/>
        <end position="44"/>
    </location>
</feature>
<keyword evidence="8" id="KW-1185">Reference proteome</keyword>
<dbReference type="Gene3D" id="1.20.1250.20">
    <property type="entry name" value="MFS general substrate transporter like domains"/>
    <property type="match status" value="1"/>
</dbReference>
<feature type="transmembrane region" description="Helical" evidence="5">
    <location>
        <begin position="337"/>
        <end position="360"/>
    </location>
</feature>
<evidence type="ECO:0000256" key="5">
    <source>
        <dbReference type="SAM" id="Phobius"/>
    </source>
</evidence>
<proteinExistence type="predicted"/>
<keyword evidence="2 5" id="KW-0812">Transmembrane</keyword>
<dbReference type="PROSITE" id="PS00216">
    <property type="entry name" value="SUGAR_TRANSPORT_1"/>
    <property type="match status" value="1"/>
</dbReference>
<name>A0ABN8B7W8_CHISP</name>
<dbReference type="SUPFAM" id="SSF103473">
    <property type="entry name" value="MFS general substrate transporter"/>
    <property type="match status" value="1"/>
</dbReference>
<feature type="transmembrane region" description="Helical" evidence="5">
    <location>
        <begin position="312"/>
        <end position="330"/>
    </location>
</feature>
<dbReference type="Pfam" id="PF00083">
    <property type="entry name" value="Sugar_tr"/>
    <property type="match status" value="1"/>
</dbReference>
<evidence type="ECO:0000256" key="3">
    <source>
        <dbReference type="ARBA" id="ARBA00022989"/>
    </source>
</evidence>
<protein>
    <recommendedName>
        <fullName evidence="6">Major facilitator superfamily (MFS) profile domain-containing protein</fullName>
    </recommendedName>
</protein>
<reference evidence="7" key="1">
    <citation type="submission" date="2021-12" db="EMBL/GenBank/DDBJ databases">
        <authorList>
            <person name="King R."/>
        </authorList>
    </citation>
    <scope>NUCLEOTIDE SEQUENCE</scope>
</reference>
<dbReference type="PANTHER" id="PTHR48021:SF33">
    <property type="entry name" value="AT22075P-RELATED"/>
    <property type="match status" value="1"/>
</dbReference>
<feature type="transmembrane region" description="Helical" evidence="5">
    <location>
        <begin position="436"/>
        <end position="455"/>
    </location>
</feature>
<dbReference type="InterPro" id="IPR050549">
    <property type="entry name" value="MFS_Trehalose_Transporter"/>
</dbReference>
<feature type="transmembrane region" description="Helical" evidence="5">
    <location>
        <begin position="125"/>
        <end position="148"/>
    </location>
</feature>
<dbReference type="InterPro" id="IPR020846">
    <property type="entry name" value="MFS_dom"/>
</dbReference>
<dbReference type="InterPro" id="IPR036259">
    <property type="entry name" value="MFS_trans_sf"/>
</dbReference>
<keyword evidence="3 5" id="KW-1133">Transmembrane helix</keyword>
<dbReference type="Proteomes" id="UP001153292">
    <property type="component" value="Chromosome 3"/>
</dbReference>
<dbReference type="InterPro" id="IPR005828">
    <property type="entry name" value="MFS_sugar_transport-like"/>
</dbReference>
<evidence type="ECO:0000313" key="8">
    <source>
        <dbReference type="Proteomes" id="UP001153292"/>
    </source>
</evidence>
<evidence type="ECO:0000313" key="7">
    <source>
        <dbReference type="EMBL" id="CAH0404994.1"/>
    </source>
</evidence>
<feature type="transmembrane region" description="Helical" evidence="5">
    <location>
        <begin position="72"/>
        <end position="90"/>
    </location>
</feature>
<sequence length="476" mass="52524">MSCEKNSALQCGASEMKAEQTAGHTYVQWMVSILAASTLLNYGLQGGWISPMTKILQSEASPAGKPLSDAEISWIASTLSIAAVFGVPLYTYISDAYGRRPGVIAMAIPQAMCWAIKLISSNETVLIIARICAGIPAGGCFNLIPMYIKEISQDSTRGKMVSLSMIFPNIGLLTMYSLGAYFDYYTVLWIALSISLVSVVFMWLAPESPGFLVKRCRLEEAAKTIAMLRGLHQHDKIVQTEIEQMKNEEAHFDKVERITFLSIFKNKAWCRGFILCTILMITLDMNGYYTIFTFALKIMTESGITANPELQTLSIPVLMIIGSLFSMICVEKLGRKFLLAGAYIISVLSISCLATIMMLQQTDITVPSWMPVAAIVTTVWAYAAGILPMTYVVMAEVFNFQVRAKLLGLIVTFGWFVSFVQLAIYGAVSVLDLHTIFYIFASINVIGAVVSLLFLPETKGRSVEEIEHLLLGRKIN</sequence>
<keyword evidence="4 5" id="KW-0472">Membrane</keyword>
<feature type="transmembrane region" description="Helical" evidence="5">
    <location>
        <begin position="406"/>
        <end position="430"/>
    </location>
</feature>
<evidence type="ECO:0000256" key="1">
    <source>
        <dbReference type="ARBA" id="ARBA00004141"/>
    </source>
</evidence>